<feature type="domain" description="U3 small nucleolar RNA-associated protein 10 N-terminal" evidence="3">
    <location>
        <begin position="236"/>
        <end position="347"/>
    </location>
</feature>
<keyword evidence="1" id="KW-0687">Ribonucleoprotein</keyword>
<proteinExistence type="inferred from homology"/>
<sequence>MSSKSTTQLDRQLSKINERAHRVDTNKYRDSLLFDAKEAAAIDYEAVLVIGQEGLRELIRLDQRFKEFESNLFAPSSRSHNRMQITAEESDQLDTDIHRFLRLSSGYFLLNPAQKALEWLIRRYRINEFNIDSLMISVIPYHQSNTFAKLVSILRFSRDGKWSFLSETKKNKVSITRDFFVKLMKKNGFFSELICNAIIEYENNATLSKTMVSFFTALLIDLVSSSNSVPEHFNRVALPCLNYCLKSSNIELQLGAFMILSNIASKVQFSNEAIELLIRSTLKNCQGSLMASFTFLLVLFQKQKIESQLSVTTLEMLVDTPALGDILLELHQQNRSLDQFMAVTLKYLLDTYSEKAESFDLLLLYVTELPSTQMQRTTIVSTLLKQYLVLNSNTSSNGAASSTSAAAAASSAAADSSKEQVLDLDLMRKLIRAVDPALVQTVINACTEGDQARLTEFQSLIFAQKFLSKSKANELFLRLVSPAVQSRLEGVRQLESLQSSGTNIDWRSFSDSVCALLVDSDHTVVQQTWSLTNLNNIVQLDQLIESMQRCIATPSLSQPIKQQIVERMSIEFLKQQQQSQQEDDKEEEQPQKQKQSQQEQQLFSTLSQFFLILQPDNGSHKWIVEYLSNKKHHSMFKGLKSDFHNIDIVSTLGENLLKNTELLHSLIEKAFTNIDDYSLLPNDKILLLLISSYTLPKLKNASDRIKLSNIILQFSINFLSLNNIKSAIRSIFTLDSLCQSIESDYHSLVVPALTLALTFDSLMVPIKDDAILLEQIKAFEQQDRSTDGAHEPMYLELLQQLFIASITMTSTNANLSTLLIQNFIEEEDEEEDKVNNNNSSSSSSSFENYLTNEVSQLEPEQYITLVHLISDYSSEFTMSGTFFKSFVGSVLMSRTTKTFSSKEREQIGSYLVSSAMALDTPTQRSALLAALSEIREPYVFNICNRYMEELLEKCQKSTVSIEETIVLDVLIEQLVQLPVLNSKKGHLPMLIKSLDINTVVQLSATQNYSVIQSIEKRLTHSLLVGLAYKDQTTLLEKLLDLLQSDEVAIRDSTLLCLGELLVDANSILSVLSVKSKNEKVLPTITRLNSLMDIIKNNAGKIKDIIEMIKITVSRDDNQTFSVLKRFLADTLPVLLEAGGITLTAVFRMFIKAFDDIPKQNRVELFSMMIQSINYSKLAVFLTLTMEKRIDLLRKETLLASSNENGMDLSDEKSNGKQSESAVFNEFVTAVANKVPAVPMSLALSILSQAVNTIALESATVDQDQEFANDQLEEIVKLFESSAAKDNRLIQANILDFIDERLSATTYLEDLSFRVNPEQRQQIEQFYLDAFSSLLVLLRGITESLESLKSDPAAKKGREKYLKKLLSSVNRCMDRYNQLLSIDGFVISVSKLLHHADPQVRRRSLVIFNEKITALKSKLTNEQILKFLSLLSDFAKIIESSNENDTNKQTALLSFEILARNFAIKHSSVFLRQMPTIINAMGSGSYMVVSSSLICIATLCSELQAKTVPHIPQFFPVLLNTLTGSYKSTEESESRSLLQLSCQEDLDTSHQEH</sequence>
<dbReference type="EMBL" id="ADBJ01000025">
    <property type="protein sequence ID" value="EFA81512.1"/>
    <property type="molecule type" value="Genomic_DNA"/>
</dbReference>
<accession>D3BAC5</accession>
<feature type="region of interest" description="Disordered" evidence="2">
    <location>
        <begin position="575"/>
        <end position="597"/>
    </location>
</feature>
<dbReference type="OMA" id="INERAHR"/>
<evidence type="ECO:0000313" key="4">
    <source>
        <dbReference type="EMBL" id="EFA81512.1"/>
    </source>
</evidence>
<dbReference type="RefSeq" id="XP_020433629.1">
    <property type="nucleotide sequence ID" value="XM_020576380.1"/>
</dbReference>
<protein>
    <recommendedName>
        <fullName evidence="1">HEAT repeat-containing protein 1</fullName>
    </recommendedName>
</protein>
<comment type="caution">
    <text evidence="4">The sequence shown here is derived from an EMBL/GenBank/DDBJ whole genome shotgun (WGS) entry which is preliminary data.</text>
</comment>
<comment type="subcellular location">
    <subcellularLocation>
        <location evidence="1">Nucleus</location>
        <location evidence="1">Nucleolus</location>
    </subcellularLocation>
</comment>
<name>D3BAC5_HETP5</name>
<gene>
    <name evidence="4" type="ORF">PPL_05501</name>
</gene>
<dbReference type="InterPro" id="IPR040191">
    <property type="entry name" value="UTP10"/>
</dbReference>
<reference evidence="4 5" key="1">
    <citation type="journal article" date="2011" name="Genome Res.">
        <title>Phylogeny-wide analysis of social amoeba genomes highlights ancient origins for complex intercellular communication.</title>
        <authorList>
            <person name="Heidel A.J."/>
            <person name="Lawal H.M."/>
            <person name="Felder M."/>
            <person name="Schilde C."/>
            <person name="Helps N.R."/>
            <person name="Tunggal B."/>
            <person name="Rivero F."/>
            <person name="John U."/>
            <person name="Schleicher M."/>
            <person name="Eichinger L."/>
            <person name="Platzer M."/>
            <person name="Noegel A.A."/>
            <person name="Schaap P."/>
            <person name="Gloeckner G."/>
        </authorList>
    </citation>
    <scope>NUCLEOTIDE SEQUENCE [LARGE SCALE GENOMIC DNA]</scope>
    <source>
        <strain evidence="5">ATCC 26659 / Pp 5 / PN500</strain>
    </source>
</reference>
<dbReference type="STRING" id="670386.D3BAC5"/>
<dbReference type="InterPro" id="IPR022125">
    <property type="entry name" value="U3snoRNP10_N"/>
</dbReference>
<dbReference type="InterPro" id="IPR011989">
    <property type="entry name" value="ARM-like"/>
</dbReference>
<keyword evidence="1" id="KW-0539">Nucleus</keyword>
<dbReference type="GeneID" id="31360985"/>
<dbReference type="GO" id="GO:0030515">
    <property type="term" value="F:snoRNA binding"/>
    <property type="evidence" value="ECO:0007669"/>
    <property type="project" value="TreeGrafter"/>
</dbReference>
<dbReference type="PANTHER" id="PTHR13457:SF1">
    <property type="entry name" value="HEAT REPEAT-CONTAINING PROTEIN 1"/>
    <property type="match status" value="1"/>
</dbReference>
<dbReference type="Proteomes" id="UP000001396">
    <property type="component" value="Unassembled WGS sequence"/>
</dbReference>
<dbReference type="GO" id="GO:0034455">
    <property type="term" value="C:t-UTP complex"/>
    <property type="evidence" value="ECO:0007669"/>
    <property type="project" value="TreeGrafter"/>
</dbReference>
<dbReference type="GO" id="GO:0032040">
    <property type="term" value="C:small-subunit processome"/>
    <property type="evidence" value="ECO:0007669"/>
    <property type="project" value="TreeGrafter"/>
</dbReference>
<dbReference type="PANTHER" id="PTHR13457">
    <property type="entry name" value="BAP28"/>
    <property type="match status" value="1"/>
</dbReference>
<comment type="function">
    <text evidence="1">Involved in nucleolar processing of pre-18S ribosomal RNA.</text>
</comment>
<evidence type="ECO:0000313" key="5">
    <source>
        <dbReference type="Proteomes" id="UP000001396"/>
    </source>
</evidence>
<dbReference type="InterPro" id="IPR016024">
    <property type="entry name" value="ARM-type_fold"/>
</dbReference>
<keyword evidence="1" id="KW-0690">Ribosome biogenesis</keyword>
<dbReference type="GO" id="GO:0000462">
    <property type="term" value="P:maturation of SSU-rRNA from tricistronic rRNA transcript (SSU-rRNA, 5.8S rRNA, LSU-rRNA)"/>
    <property type="evidence" value="ECO:0007669"/>
    <property type="project" value="TreeGrafter"/>
</dbReference>
<dbReference type="GO" id="GO:0045943">
    <property type="term" value="P:positive regulation of transcription by RNA polymerase I"/>
    <property type="evidence" value="ECO:0007669"/>
    <property type="project" value="TreeGrafter"/>
</dbReference>
<dbReference type="GO" id="GO:0030686">
    <property type="term" value="C:90S preribosome"/>
    <property type="evidence" value="ECO:0007669"/>
    <property type="project" value="TreeGrafter"/>
</dbReference>
<keyword evidence="1" id="KW-0698">rRNA processing</keyword>
<evidence type="ECO:0000256" key="2">
    <source>
        <dbReference type="SAM" id="MobiDB-lite"/>
    </source>
</evidence>
<dbReference type="SUPFAM" id="SSF48371">
    <property type="entry name" value="ARM repeat"/>
    <property type="match status" value="1"/>
</dbReference>
<dbReference type="Pfam" id="PF12397">
    <property type="entry name" value="U3snoRNP10"/>
    <property type="match status" value="1"/>
</dbReference>
<dbReference type="InParanoid" id="D3BAC5"/>
<dbReference type="Gene3D" id="1.25.10.10">
    <property type="entry name" value="Leucine-rich Repeat Variant"/>
    <property type="match status" value="1"/>
</dbReference>
<dbReference type="FunCoup" id="D3BAC5">
    <property type="interactions" value="638"/>
</dbReference>
<evidence type="ECO:0000259" key="3">
    <source>
        <dbReference type="Pfam" id="PF12397"/>
    </source>
</evidence>
<keyword evidence="5" id="KW-1185">Reference proteome</keyword>
<organism evidence="4 5">
    <name type="scientific">Heterostelium pallidum (strain ATCC 26659 / Pp 5 / PN500)</name>
    <name type="common">Cellular slime mold</name>
    <name type="synonym">Polysphondylium pallidum</name>
    <dbReference type="NCBI Taxonomy" id="670386"/>
    <lineage>
        <taxon>Eukaryota</taxon>
        <taxon>Amoebozoa</taxon>
        <taxon>Evosea</taxon>
        <taxon>Eumycetozoa</taxon>
        <taxon>Dictyostelia</taxon>
        <taxon>Acytosteliales</taxon>
        <taxon>Acytosteliaceae</taxon>
        <taxon>Heterostelium</taxon>
    </lineage>
</organism>
<comment type="similarity">
    <text evidence="1">Belongs to the HEATR1/UTP10 family.</text>
</comment>
<evidence type="ECO:0000256" key="1">
    <source>
        <dbReference type="RuleBase" id="RU367065"/>
    </source>
</evidence>